<evidence type="ECO:0000313" key="3">
    <source>
        <dbReference type="EMBL" id="SFK37850.1"/>
    </source>
</evidence>
<dbReference type="EMBL" id="FOKJ01000002">
    <property type="protein sequence ID" value="SFA73968.1"/>
    <property type="molecule type" value="Genomic_DNA"/>
</dbReference>
<dbReference type="GO" id="GO:0003677">
    <property type="term" value="F:DNA binding"/>
    <property type="evidence" value="ECO:0007669"/>
    <property type="project" value="InterPro"/>
</dbReference>
<reference evidence="3 5" key="1">
    <citation type="submission" date="2016-10" db="EMBL/GenBank/DDBJ databases">
        <authorList>
            <person name="de Groot N.N."/>
        </authorList>
    </citation>
    <scope>NUCLEOTIDE SEQUENCE [LARGE SCALE GENOMIC DNA]</scope>
    <source>
        <strain evidence="3 5">DSM 381</strain>
    </source>
</reference>
<protein>
    <recommendedName>
        <fullName evidence="1">DUF7281 domain-containing protein</fullName>
    </recommendedName>
</protein>
<evidence type="ECO:0000313" key="2">
    <source>
        <dbReference type="EMBL" id="SFA73968.1"/>
    </source>
</evidence>
<evidence type="ECO:0000259" key="1">
    <source>
        <dbReference type="Pfam" id="PF23947"/>
    </source>
</evidence>
<dbReference type="InterPro" id="IPR036078">
    <property type="entry name" value="Spo11/TopoVI_A_sf"/>
</dbReference>
<dbReference type="RefSeq" id="WP_090935106.1">
    <property type="nucleotide sequence ID" value="NZ_FOKJ01000002.1"/>
</dbReference>
<sequence>MSDTLTLKHRNAIHKLLRERGDKVALNATWQQIHRELEVGEIRDNARSLHFESRELDALRQLAKKHWGFDLLAEATPAGNRAQVAAVAIDEKIARQRPDDAFVLVKGRLPSPLPVLNSELSLRVPLASLDLESIGQIVLVENLDSFDDWHTYPAPAELADSLVLYRGHGGLARGARRLLAALPETVRVTVFPDWDPAGLFIAQTLPCADVLLAPELDEALLALGSRKHFDRQHLAARHLDSAGLGGWQGVWEAMKAHRVSLKQQHMLALGTVLRQVPRR</sequence>
<gene>
    <name evidence="2" type="ORF">SAMN04244571_00196</name>
    <name evidence="3" type="ORF">SAMN04244574_00383</name>
</gene>
<proteinExistence type="predicted"/>
<evidence type="ECO:0000313" key="5">
    <source>
        <dbReference type="Proteomes" id="UP000199579"/>
    </source>
</evidence>
<dbReference type="EMBL" id="FOSX01000003">
    <property type="protein sequence ID" value="SFK37850.1"/>
    <property type="molecule type" value="Genomic_DNA"/>
</dbReference>
<reference evidence="2 4" key="2">
    <citation type="submission" date="2016-10" db="EMBL/GenBank/DDBJ databases">
        <authorList>
            <person name="Varghese N."/>
            <person name="Submissions S."/>
        </authorList>
    </citation>
    <scope>NUCLEOTIDE SEQUENCE [LARGE SCALE GENOMIC DNA]</scope>
    <source>
        <strain evidence="2 4">DSM 282</strain>
    </source>
</reference>
<dbReference type="InterPro" id="IPR055705">
    <property type="entry name" value="DUF7281"/>
</dbReference>
<dbReference type="AlphaFoldDB" id="A0A1I3Z1B2"/>
<feature type="domain" description="DUF7281" evidence="1">
    <location>
        <begin position="101"/>
        <end position="274"/>
    </location>
</feature>
<dbReference type="GO" id="GO:0005694">
    <property type="term" value="C:chromosome"/>
    <property type="evidence" value="ECO:0007669"/>
    <property type="project" value="InterPro"/>
</dbReference>
<dbReference type="SUPFAM" id="SSF56726">
    <property type="entry name" value="DNA topoisomerase IV, alpha subunit"/>
    <property type="match status" value="1"/>
</dbReference>
<keyword evidence="4" id="KW-1185">Reference proteome</keyword>
<dbReference type="Proteomes" id="UP000199579">
    <property type="component" value="Unassembled WGS sequence"/>
</dbReference>
<dbReference type="Proteomes" id="UP000198861">
    <property type="component" value="Unassembled WGS sequence"/>
</dbReference>
<name>A0A1I3Z1B2_9GAMM</name>
<dbReference type="Pfam" id="PF23947">
    <property type="entry name" value="DUF7281"/>
    <property type="match status" value="1"/>
</dbReference>
<accession>A0A1I3Z1B2</accession>
<evidence type="ECO:0000313" key="4">
    <source>
        <dbReference type="Proteomes" id="UP000198861"/>
    </source>
</evidence>
<organism evidence="3 5">
    <name type="scientific">Azotobacter beijerinckii</name>
    <dbReference type="NCBI Taxonomy" id="170623"/>
    <lineage>
        <taxon>Bacteria</taxon>
        <taxon>Pseudomonadati</taxon>
        <taxon>Pseudomonadota</taxon>
        <taxon>Gammaproteobacteria</taxon>
        <taxon>Pseudomonadales</taxon>
        <taxon>Pseudomonadaceae</taxon>
        <taxon>Azotobacter</taxon>
    </lineage>
</organism>